<comment type="subcellular location">
    <subcellularLocation>
        <location evidence="1">Cell membrane</location>
        <topology evidence="1">Lipid-anchor</topology>
        <topology evidence="1">GPI-anchor</topology>
    </subcellularLocation>
</comment>
<evidence type="ECO:0000313" key="14">
    <source>
        <dbReference type="Proteomes" id="UP001497516"/>
    </source>
</evidence>
<dbReference type="PANTHER" id="PTHR33021:SF197">
    <property type="entry name" value="EARLY NODULIN-LIKE PROTEIN 13"/>
    <property type="match status" value="1"/>
</dbReference>
<evidence type="ECO:0000256" key="9">
    <source>
        <dbReference type="ARBA" id="ARBA00035011"/>
    </source>
</evidence>
<dbReference type="GO" id="GO:0098552">
    <property type="term" value="C:side of membrane"/>
    <property type="evidence" value="ECO:0007669"/>
    <property type="project" value="UniProtKB-KW"/>
</dbReference>
<evidence type="ECO:0000256" key="4">
    <source>
        <dbReference type="ARBA" id="ARBA00022729"/>
    </source>
</evidence>
<dbReference type="EMBL" id="OZ034817">
    <property type="protein sequence ID" value="CAL1385190.1"/>
    <property type="molecule type" value="Genomic_DNA"/>
</dbReference>
<dbReference type="AlphaFoldDB" id="A0AAV2EI28"/>
<feature type="compositionally biased region" description="Low complexity" evidence="10">
    <location>
        <begin position="141"/>
        <end position="152"/>
    </location>
</feature>
<keyword evidence="8" id="KW-0449">Lipoprotein</keyword>
<dbReference type="CDD" id="cd11019">
    <property type="entry name" value="OsENODL1_like"/>
    <property type="match status" value="1"/>
</dbReference>
<feature type="domain" description="Phytocyanin" evidence="12">
    <location>
        <begin position="28"/>
        <end position="132"/>
    </location>
</feature>
<dbReference type="GO" id="GO:0005886">
    <property type="term" value="C:plasma membrane"/>
    <property type="evidence" value="ECO:0007669"/>
    <property type="project" value="UniProtKB-SubCell"/>
</dbReference>
<dbReference type="Gene3D" id="2.60.40.420">
    <property type="entry name" value="Cupredoxins - blue copper proteins"/>
    <property type="match status" value="1"/>
</dbReference>
<sequence>MAASRTALLFFSSSYLLLCLLCFCAEAKEITVGGKSDGWTIPTSESDSLNKWAQRTRFRIGDSLVWKYDGTKDSVLEVSKKAYLACNVTDPIAEYKDGNTKVKLERAGAHYFISGADGHCKEGQKVIIVVLSPRTAAAAASPGFAPAPSPGSAEEDQPQQVMSPAVAPTTGAAAASSSFGLVACLGSLLLLLQCFLF</sequence>
<gene>
    <name evidence="13" type="ORF">LTRI10_LOCUS26346</name>
</gene>
<dbReference type="InterPro" id="IPR003245">
    <property type="entry name" value="Phytocyanin_dom"/>
</dbReference>
<organism evidence="13 14">
    <name type="scientific">Linum trigynum</name>
    <dbReference type="NCBI Taxonomy" id="586398"/>
    <lineage>
        <taxon>Eukaryota</taxon>
        <taxon>Viridiplantae</taxon>
        <taxon>Streptophyta</taxon>
        <taxon>Embryophyta</taxon>
        <taxon>Tracheophyta</taxon>
        <taxon>Spermatophyta</taxon>
        <taxon>Magnoliopsida</taxon>
        <taxon>eudicotyledons</taxon>
        <taxon>Gunneridae</taxon>
        <taxon>Pentapetalae</taxon>
        <taxon>rosids</taxon>
        <taxon>fabids</taxon>
        <taxon>Malpighiales</taxon>
        <taxon>Linaceae</taxon>
        <taxon>Linum</taxon>
    </lineage>
</organism>
<keyword evidence="2" id="KW-1003">Cell membrane</keyword>
<dbReference type="PANTHER" id="PTHR33021">
    <property type="entry name" value="BLUE COPPER PROTEIN"/>
    <property type="match status" value="1"/>
</dbReference>
<keyword evidence="7" id="KW-0325">Glycoprotein</keyword>
<reference evidence="13 14" key="1">
    <citation type="submission" date="2024-04" db="EMBL/GenBank/DDBJ databases">
        <authorList>
            <person name="Fracassetti M."/>
        </authorList>
    </citation>
    <scope>NUCLEOTIDE SEQUENCE [LARGE SCALE GENOMIC DNA]</scope>
</reference>
<proteinExistence type="inferred from homology"/>
<keyword evidence="3" id="KW-0336">GPI-anchor</keyword>
<accession>A0AAV2EI28</accession>
<evidence type="ECO:0000256" key="11">
    <source>
        <dbReference type="SAM" id="SignalP"/>
    </source>
</evidence>
<dbReference type="FunFam" id="2.60.40.420:FF:000010">
    <property type="entry name" value="Early nodulin-like protein 1"/>
    <property type="match status" value="1"/>
</dbReference>
<keyword evidence="14" id="KW-1185">Reference proteome</keyword>
<feature type="region of interest" description="Disordered" evidence="10">
    <location>
        <begin position="141"/>
        <end position="165"/>
    </location>
</feature>
<feature type="chain" id="PRO_5043898174" description="Phytocyanin domain-containing protein" evidence="11">
    <location>
        <begin position="28"/>
        <end position="197"/>
    </location>
</feature>
<keyword evidence="6" id="KW-1015">Disulfide bond</keyword>
<evidence type="ECO:0000256" key="3">
    <source>
        <dbReference type="ARBA" id="ARBA00022622"/>
    </source>
</evidence>
<evidence type="ECO:0000256" key="5">
    <source>
        <dbReference type="ARBA" id="ARBA00023136"/>
    </source>
</evidence>
<dbReference type="InterPro" id="IPR008972">
    <property type="entry name" value="Cupredoxin"/>
</dbReference>
<evidence type="ECO:0000259" key="12">
    <source>
        <dbReference type="PROSITE" id="PS51485"/>
    </source>
</evidence>
<keyword evidence="5" id="KW-0472">Membrane</keyword>
<dbReference type="InterPro" id="IPR039391">
    <property type="entry name" value="Phytocyanin-like"/>
</dbReference>
<dbReference type="GO" id="GO:0009055">
    <property type="term" value="F:electron transfer activity"/>
    <property type="evidence" value="ECO:0007669"/>
    <property type="project" value="InterPro"/>
</dbReference>
<dbReference type="PROSITE" id="PS51485">
    <property type="entry name" value="PHYTOCYANIN"/>
    <property type="match status" value="1"/>
</dbReference>
<name>A0AAV2EI28_9ROSI</name>
<feature type="signal peptide" evidence="11">
    <location>
        <begin position="1"/>
        <end position="27"/>
    </location>
</feature>
<dbReference type="SUPFAM" id="SSF49503">
    <property type="entry name" value="Cupredoxins"/>
    <property type="match status" value="1"/>
</dbReference>
<evidence type="ECO:0000256" key="2">
    <source>
        <dbReference type="ARBA" id="ARBA00022475"/>
    </source>
</evidence>
<comment type="similarity">
    <text evidence="9">Belongs to the early nodulin-like (ENODL) family.</text>
</comment>
<evidence type="ECO:0000256" key="1">
    <source>
        <dbReference type="ARBA" id="ARBA00004609"/>
    </source>
</evidence>
<dbReference type="Proteomes" id="UP001497516">
    <property type="component" value="Chromosome 4"/>
</dbReference>
<evidence type="ECO:0000256" key="10">
    <source>
        <dbReference type="SAM" id="MobiDB-lite"/>
    </source>
</evidence>
<keyword evidence="4 11" id="KW-0732">Signal</keyword>
<evidence type="ECO:0000256" key="8">
    <source>
        <dbReference type="ARBA" id="ARBA00023288"/>
    </source>
</evidence>
<dbReference type="InterPro" id="IPR041846">
    <property type="entry name" value="ENL_dom"/>
</dbReference>
<evidence type="ECO:0000256" key="6">
    <source>
        <dbReference type="ARBA" id="ARBA00023157"/>
    </source>
</evidence>
<protein>
    <recommendedName>
        <fullName evidence="12">Phytocyanin domain-containing protein</fullName>
    </recommendedName>
</protein>
<evidence type="ECO:0000256" key="7">
    <source>
        <dbReference type="ARBA" id="ARBA00023180"/>
    </source>
</evidence>
<dbReference type="Pfam" id="PF02298">
    <property type="entry name" value="Cu_bind_like"/>
    <property type="match status" value="1"/>
</dbReference>
<evidence type="ECO:0000313" key="13">
    <source>
        <dbReference type="EMBL" id="CAL1385190.1"/>
    </source>
</evidence>